<dbReference type="PANTHER" id="PTHR45947">
    <property type="entry name" value="SULFOQUINOVOSYL TRANSFERASE SQD2"/>
    <property type="match status" value="1"/>
</dbReference>
<name>A0A975GBQ2_9BACT</name>
<dbReference type="Pfam" id="PF00534">
    <property type="entry name" value="Glycos_transf_1"/>
    <property type="match status" value="1"/>
</dbReference>
<feature type="domain" description="Glycosyltransferase subfamily 4-like N-terminal" evidence="2">
    <location>
        <begin position="16"/>
        <end position="129"/>
    </location>
</feature>
<gene>
    <name evidence="3" type="ORF">GJV85_01960</name>
</gene>
<dbReference type="SUPFAM" id="SSF53756">
    <property type="entry name" value="UDP-Glycosyltransferase/glycogen phosphorylase"/>
    <property type="match status" value="1"/>
</dbReference>
<evidence type="ECO:0000313" key="4">
    <source>
        <dbReference type="Proteomes" id="UP000671852"/>
    </source>
</evidence>
<reference evidence="3" key="2">
    <citation type="submission" date="2021-04" db="EMBL/GenBank/DDBJ databases">
        <title>Isolation and characterization of a novel species of the genus Sulfurimonas.</title>
        <authorList>
            <person name="Fukui M."/>
        </authorList>
    </citation>
    <scope>NUCLEOTIDE SEQUENCE</scope>
    <source>
        <strain evidence="3">H1576</strain>
    </source>
</reference>
<dbReference type="InterPro" id="IPR050194">
    <property type="entry name" value="Glycosyltransferase_grp1"/>
</dbReference>
<feature type="domain" description="Glycosyl transferase family 1" evidence="1">
    <location>
        <begin position="228"/>
        <end position="382"/>
    </location>
</feature>
<dbReference type="AlphaFoldDB" id="A0A975GBQ2"/>
<dbReference type="RefSeq" id="WP_207562201.1">
    <property type="nucleotide sequence ID" value="NZ_CP046072.1"/>
</dbReference>
<organism evidence="3 4">
    <name type="scientific">Sulfurimonas aquatica</name>
    <dbReference type="NCBI Taxonomy" id="2672570"/>
    <lineage>
        <taxon>Bacteria</taxon>
        <taxon>Pseudomonadati</taxon>
        <taxon>Campylobacterota</taxon>
        <taxon>Epsilonproteobacteria</taxon>
        <taxon>Campylobacterales</taxon>
        <taxon>Sulfurimonadaceae</taxon>
        <taxon>Sulfurimonas</taxon>
    </lineage>
</organism>
<proteinExistence type="predicted"/>
<dbReference type="InterPro" id="IPR028098">
    <property type="entry name" value="Glyco_trans_4-like_N"/>
</dbReference>
<dbReference type="InterPro" id="IPR001296">
    <property type="entry name" value="Glyco_trans_1"/>
</dbReference>
<dbReference type="Gene3D" id="3.40.50.2000">
    <property type="entry name" value="Glycogen Phosphorylase B"/>
    <property type="match status" value="2"/>
</dbReference>
<dbReference type="Proteomes" id="UP000671852">
    <property type="component" value="Chromosome"/>
</dbReference>
<protein>
    <submittedName>
        <fullName evidence="3">Glycosyltransferase</fullName>
    </submittedName>
</protein>
<dbReference type="Pfam" id="PF13439">
    <property type="entry name" value="Glyco_transf_4"/>
    <property type="match status" value="1"/>
</dbReference>
<evidence type="ECO:0000313" key="3">
    <source>
        <dbReference type="EMBL" id="QSZ40926.1"/>
    </source>
</evidence>
<evidence type="ECO:0000259" key="1">
    <source>
        <dbReference type="Pfam" id="PF00534"/>
    </source>
</evidence>
<dbReference type="GO" id="GO:0016757">
    <property type="term" value="F:glycosyltransferase activity"/>
    <property type="evidence" value="ECO:0007669"/>
    <property type="project" value="InterPro"/>
</dbReference>
<sequence>MHVLYLIHQFYPNHYSGTERVIFGTASYMQKLGYKVTVLTYSYEPDEAYQHKMDEILYKEYIFEGLSVIAVKSNDIAYNNSYFIENESSVHKHIIKKINPDIIHVGHLMYMNAFLKAGKKINIPYVLSLTDFWFICHKAQMLVDNGALCDGPKEGKQCQKMCTGLEKEYYEKRFKQASQILEESCANIVSSKFLHNMMTHSLESFKSINIPYGLNFSYLDVNNSIYNNNSKINFLYSGTLSKHKGIDTVVKAFKSLENQNFILNIYGDGPLREYVIEEIKNENNINFFGSYSKEDTKKLIKENDVVLIPSAWYENNPIILQEMIAANLPPVVSNIGSLPEMVEDEKTGFVFKMSNVNDLRKVVEQIIDNPVKLNKIKTNMYKNYQVITIEQQCLAYRDIYLNALGKNK</sequence>
<dbReference type="PANTHER" id="PTHR45947:SF13">
    <property type="entry name" value="TRANSFERASE"/>
    <property type="match status" value="1"/>
</dbReference>
<accession>A0A975GBQ2</accession>
<dbReference type="EMBL" id="CP046072">
    <property type="protein sequence ID" value="QSZ40926.1"/>
    <property type="molecule type" value="Genomic_DNA"/>
</dbReference>
<dbReference type="KEGG" id="saqt:GJV85_01960"/>
<keyword evidence="4" id="KW-1185">Reference proteome</keyword>
<reference evidence="3" key="1">
    <citation type="submission" date="2019-11" db="EMBL/GenBank/DDBJ databases">
        <authorList>
            <person name="Kojima H."/>
        </authorList>
    </citation>
    <scope>NUCLEOTIDE SEQUENCE</scope>
    <source>
        <strain evidence="3">H1576</strain>
    </source>
</reference>
<evidence type="ECO:0000259" key="2">
    <source>
        <dbReference type="Pfam" id="PF13439"/>
    </source>
</evidence>